<dbReference type="Proteomes" id="UP000178372">
    <property type="component" value="Unassembled WGS sequence"/>
</dbReference>
<feature type="transmembrane region" description="Helical" evidence="7">
    <location>
        <begin position="222"/>
        <end position="243"/>
    </location>
</feature>
<keyword evidence="6 7" id="KW-0472">Membrane</keyword>
<dbReference type="Pfam" id="PF01790">
    <property type="entry name" value="LGT"/>
    <property type="match status" value="1"/>
</dbReference>
<evidence type="ECO:0000256" key="1">
    <source>
        <dbReference type="ARBA" id="ARBA00007150"/>
    </source>
</evidence>
<name>A0A1F7GBH3_9BACT</name>
<dbReference type="EMBL" id="MFZF01000018">
    <property type="protein sequence ID" value="OGK16269.1"/>
    <property type="molecule type" value="Genomic_DNA"/>
</dbReference>
<dbReference type="AlphaFoldDB" id="A0A1F7GBH3"/>
<organism evidence="8 9">
    <name type="scientific">Candidatus Roizmanbacteria bacterium RIFCSPHIGHO2_01_FULL_39_12b</name>
    <dbReference type="NCBI Taxonomy" id="1802030"/>
    <lineage>
        <taxon>Bacteria</taxon>
        <taxon>Candidatus Roizmaniibacteriota</taxon>
    </lineage>
</organism>
<dbReference type="GO" id="GO:0042158">
    <property type="term" value="P:lipoprotein biosynthetic process"/>
    <property type="evidence" value="ECO:0007669"/>
    <property type="project" value="InterPro"/>
</dbReference>
<feature type="transmembrane region" description="Helical" evidence="7">
    <location>
        <begin position="117"/>
        <end position="139"/>
    </location>
</feature>
<dbReference type="PANTHER" id="PTHR30589">
    <property type="entry name" value="PROLIPOPROTEIN DIACYLGLYCERYL TRANSFERASE"/>
    <property type="match status" value="1"/>
</dbReference>
<dbReference type="PANTHER" id="PTHR30589:SF0">
    <property type="entry name" value="PHOSPHATIDYLGLYCEROL--PROLIPOPROTEIN DIACYLGLYCERYL TRANSFERASE"/>
    <property type="match status" value="1"/>
</dbReference>
<proteinExistence type="inferred from homology"/>
<keyword evidence="5 7" id="KW-1133">Transmembrane helix</keyword>
<keyword evidence="4 7" id="KW-0812">Transmembrane</keyword>
<keyword evidence="2" id="KW-1003">Cell membrane</keyword>
<feature type="transmembrane region" description="Helical" evidence="7">
    <location>
        <begin position="44"/>
        <end position="67"/>
    </location>
</feature>
<evidence type="ECO:0008006" key="10">
    <source>
        <dbReference type="Google" id="ProtNLM"/>
    </source>
</evidence>
<sequence length="281" mass="31540">MLPVLLNLGFFKIYTFGVFAAIALVWGLFVLWKHIKLTSYKEEDIFDCAFISIAIGLIVSRLVFVALSFNTFGFNVLKIILVNGYPGMSLLGFLIGLFVSLYFCFRKLGIETKQAIDYIVTPLLIALSFGKLGSFLSGADVGTKTTFPLSVHFVGYGSIRHVVSFYEAVLFLIGAVIARRVLFAIRQGRLPNSANFFWFLFVFGGVSALLDKIKQNRLYLGSFSLNLVVGMIFCIVGVAYFIIINRQQIINKMGLLFVKVRTINNERSNTKRNSRNSKKTK</sequence>
<evidence type="ECO:0000256" key="4">
    <source>
        <dbReference type="ARBA" id="ARBA00022692"/>
    </source>
</evidence>
<evidence type="ECO:0000256" key="6">
    <source>
        <dbReference type="ARBA" id="ARBA00023136"/>
    </source>
</evidence>
<reference evidence="8 9" key="1">
    <citation type="journal article" date="2016" name="Nat. Commun.">
        <title>Thousands of microbial genomes shed light on interconnected biogeochemical processes in an aquifer system.</title>
        <authorList>
            <person name="Anantharaman K."/>
            <person name="Brown C.T."/>
            <person name="Hug L.A."/>
            <person name="Sharon I."/>
            <person name="Castelle C.J."/>
            <person name="Probst A.J."/>
            <person name="Thomas B.C."/>
            <person name="Singh A."/>
            <person name="Wilkins M.J."/>
            <person name="Karaoz U."/>
            <person name="Brodie E.L."/>
            <person name="Williams K.H."/>
            <person name="Hubbard S.S."/>
            <person name="Banfield J.F."/>
        </authorList>
    </citation>
    <scope>NUCLEOTIDE SEQUENCE [LARGE SCALE GENOMIC DNA]</scope>
</reference>
<evidence type="ECO:0000313" key="9">
    <source>
        <dbReference type="Proteomes" id="UP000178372"/>
    </source>
</evidence>
<feature type="transmembrane region" description="Helical" evidence="7">
    <location>
        <begin position="190"/>
        <end position="210"/>
    </location>
</feature>
<feature type="transmembrane region" description="Helical" evidence="7">
    <location>
        <begin position="159"/>
        <end position="178"/>
    </location>
</feature>
<gene>
    <name evidence="8" type="ORF">A2690_02685</name>
</gene>
<protein>
    <recommendedName>
        <fullName evidence="10">Prolipoprotein diacylglyceryl transferase</fullName>
    </recommendedName>
</protein>
<evidence type="ECO:0000256" key="2">
    <source>
        <dbReference type="ARBA" id="ARBA00022475"/>
    </source>
</evidence>
<evidence type="ECO:0000256" key="7">
    <source>
        <dbReference type="SAM" id="Phobius"/>
    </source>
</evidence>
<dbReference type="GO" id="GO:0005886">
    <property type="term" value="C:plasma membrane"/>
    <property type="evidence" value="ECO:0007669"/>
    <property type="project" value="InterPro"/>
</dbReference>
<evidence type="ECO:0000256" key="5">
    <source>
        <dbReference type="ARBA" id="ARBA00022989"/>
    </source>
</evidence>
<evidence type="ECO:0000313" key="8">
    <source>
        <dbReference type="EMBL" id="OGK16269.1"/>
    </source>
</evidence>
<feature type="transmembrane region" description="Helical" evidence="7">
    <location>
        <begin position="13"/>
        <end position="32"/>
    </location>
</feature>
<keyword evidence="3" id="KW-0808">Transferase</keyword>
<dbReference type="GO" id="GO:0008961">
    <property type="term" value="F:phosphatidylglycerol-prolipoprotein diacylglyceryl transferase activity"/>
    <property type="evidence" value="ECO:0007669"/>
    <property type="project" value="InterPro"/>
</dbReference>
<comment type="similarity">
    <text evidence="1">Belongs to the Lgt family.</text>
</comment>
<feature type="transmembrane region" description="Helical" evidence="7">
    <location>
        <begin position="87"/>
        <end position="105"/>
    </location>
</feature>
<dbReference type="InterPro" id="IPR001640">
    <property type="entry name" value="Lgt"/>
</dbReference>
<evidence type="ECO:0000256" key="3">
    <source>
        <dbReference type="ARBA" id="ARBA00022679"/>
    </source>
</evidence>
<accession>A0A1F7GBH3</accession>
<comment type="caution">
    <text evidence="8">The sequence shown here is derived from an EMBL/GenBank/DDBJ whole genome shotgun (WGS) entry which is preliminary data.</text>
</comment>